<name>A0A1G2AQZ3_9BACT</name>
<dbReference type="PANTHER" id="PTHR48090:SF7">
    <property type="entry name" value="RFBJ PROTEIN"/>
    <property type="match status" value="1"/>
</dbReference>
<comment type="caution">
    <text evidence="3">The sequence shown here is derived from an EMBL/GenBank/DDBJ whole genome shotgun (WGS) entry which is preliminary data.</text>
</comment>
<accession>A0A1G2AQZ3</accession>
<dbReference type="AlphaFoldDB" id="A0A1G2AQZ3"/>
<gene>
    <name evidence="3" type="ORF">A3B74_00580</name>
</gene>
<reference evidence="3 4" key="1">
    <citation type="journal article" date="2016" name="Nat. Commun.">
        <title>Thousands of microbial genomes shed light on interconnected biogeochemical processes in an aquifer system.</title>
        <authorList>
            <person name="Anantharaman K."/>
            <person name="Brown C.T."/>
            <person name="Hug L.A."/>
            <person name="Sharon I."/>
            <person name="Castelle C.J."/>
            <person name="Probst A.J."/>
            <person name="Thomas B.C."/>
            <person name="Singh A."/>
            <person name="Wilkins M.J."/>
            <person name="Karaoz U."/>
            <person name="Brodie E.L."/>
            <person name="Williams K.H."/>
            <person name="Hubbard S.S."/>
            <person name="Banfield J.F."/>
        </authorList>
    </citation>
    <scope>NUCLEOTIDE SEQUENCE [LARGE SCALE GENOMIC DNA]</scope>
</reference>
<evidence type="ECO:0000259" key="2">
    <source>
        <dbReference type="Pfam" id="PF00535"/>
    </source>
</evidence>
<dbReference type="CDD" id="cd04179">
    <property type="entry name" value="DPM_DPG-synthase_like"/>
    <property type="match status" value="1"/>
</dbReference>
<keyword evidence="1" id="KW-0812">Transmembrane</keyword>
<dbReference type="Gene3D" id="3.90.550.10">
    <property type="entry name" value="Spore Coat Polysaccharide Biosynthesis Protein SpsA, Chain A"/>
    <property type="match status" value="1"/>
</dbReference>
<dbReference type="Pfam" id="PF00535">
    <property type="entry name" value="Glycos_transf_2"/>
    <property type="match status" value="1"/>
</dbReference>
<evidence type="ECO:0000313" key="4">
    <source>
        <dbReference type="Proteomes" id="UP000177165"/>
    </source>
</evidence>
<feature type="transmembrane region" description="Helical" evidence="1">
    <location>
        <begin position="264"/>
        <end position="287"/>
    </location>
</feature>
<sequence>MKETDRIAILIPCYNEAITVTKVVTDFKQVFPTASIYVYDNNSTDATARLASDAGAIVVSEPHRGKGNVVRQMFIDIDADYYVLVDGDDTYVASEALELLKLARTGKYDMVVGDRLRLAQPGSLTTLHLFGNKLFVLVLNSLFRGHFRDIFSGYRVMNRSFVKQVPVVARKFEVEAELTIQALERGYLVAEHAIQYKARPAGSVSKLHTFRDGTKILLTIFQILRDYRPIKFFILLALLFFIPGVITGSIVISEFFRTGLVLRLPTAVLAVGLVLVSVFVALTGFVISTINRRFSELEAAVQKNMAKIHK</sequence>
<dbReference type="SUPFAM" id="SSF53448">
    <property type="entry name" value="Nucleotide-diphospho-sugar transferases"/>
    <property type="match status" value="1"/>
</dbReference>
<evidence type="ECO:0000313" key="3">
    <source>
        <dbReference type="EMBL" id="OGY79328.1"/>
    </source>
</evidence>
<organism evidence="3 4">
    <name type="scientific">Candidatus Kerfeldbacteria bacterium RIFCSPHIGHO2_02_FULL_42_14</name>
    <dbReference type="NCBI Taxonomy" id="1798540"/>
    <lineage>
        <taxon>Bacteria</taxon>
        <taxon>Candidatus Kerfeldiibacteriota</taxon>
    </lineage>
</organism>
<feature type="domain" description="Glycosyltransferase 2-like" evidence="2">
    <location>
        <begin position="9"/>
        <end position="164"/>
    </location>
</feature>
<dbReference type="EMBL" id="MHKB01000009">
    <property type="protein sequence ID" value="OGY79328.1"/>
    <property type="molecule type" value="Genomic_DNA"/>
</dbReference>
<evidence type="ECO:0000256" key="1">
    <source>
        <dbReference type="SAM" id="Phobius"/>
    </source>
</evidence>
<dbReference type="STRING" id="1798540.A3B74_00580"/>
<dbReference type="InterPro" id="IPR001173">
    <property type="entry name" value="Glyco_trans_2-like"/>
</dbReference>
<keyword evidence="1" id="KW-0472">Membrane</keyword>
<dbReference type="InterPro" id="IPR050256">
    <property type="entry name" value="Glycosyltransferase_2"/>
</dbReference>
<feature type="transmembrane region" description="Helical" evidence="1">
    <location>
        <begin position="232"/>
        <end position="252"/>
    </location>
</feature>
<proteinExistence type="predicted"/>
<keyword evidence="1" id="KW-1133">Transmembrane helix</keyword>
<dbReference type="InterPro" id="IPR029044">
    <property type="entry name" value="Nucleotide-diphossugar_trans"/>
</dbReference>
<dbReference type="PANTHER" id="PTHR48090">
    <property type="entry name" value="UNDECAPRENYL-PHOSPHATE 4-DEOXY-4-FORMAMIDO-L-ARABINOSE TRANSFERASE-RELATED"/>
    <property type="match status" value="1"/>
</dbReference>
<dbReference type="Proteomes" id="UP000177165">
    <property type="component" value="Unassembled WGS sequence"/>
</dbReference>
<protein>
    <recommendedName>
        <fullName evidence="2">Glycosyltransferase 2-like domain-containing protein</fullName>
    </recommendedName>
</protein>